<dbReference type="InterPro" id="IPR027417">
    <property type="entry name" value="P-loop_NTPase"/>
</dbReference>
<dbReference type="PIRSF" id="PIRSF007531">
    <property type="entry name" value="CPT"/>
    <property type="match status" value="1"/>
</dbReference>
<keyword evidence="2" id="KW-1185">Reference proteome</keyword>
<dbReference type="SUPFAM" id="SSF52540">
    <property type="entry name" value="P-loop containing nucleoside triphosphate hydrolases"/>
    <property type="match status" value="1"/>
</dbReference>
<reference evidence="1" key="1">
    <citation type="submission" date="2022-07" db="EMBL/GenBank/DDBJ databases">
        <title>Complete Genome Sequence of the Radioresistant Bacterium Deinococcus aetherius ST0316, Isolated from the Air Dust collected in Lower Stratosphere above Japan.</title>
        <authorList>
            <person name="Satoh K."/>
            <person name="Hagiwara K."/>
            <person name="Katsumata K."/>
            <person name="Kubo A."/>
            <person name="Yokobori S."/>
            <person name="Yamagishi A."/>
            <person name="Oono Y."/>
            <person name="Narumi I."/>
        </authorList>
    </citation>
    <scope>NUCLEOTIDE SEQUENCE</scope>
    <source>
        <strain evidence="1">ST0316</strain>
    </source>
</reference>
<dbReference type="Pfam" id="PF07931">
    <property type="entry name" value="CPT"/>
    <property type="match status" value="1"/>
</dbReference>
<evidence type="ECO:0000313" key="1">
    <source>
        <dbReference type="EMBL" id="BDP42511.1"/>
    </source>
</evidence>
<gene>
    <name evidence="1" type="ORF">DAETH_24800</name>
</gene>
<evidence type="ECO:0000313" key="2">
    <source>
        <dbReference type="Proteomes" id="UP001064971"/>
    </source>
</evidence>
<dbReference type="Gene3D" id="3.40.50.300">
    <property type="entry name" value="P-loop containing nucleotide triphosphate hydrolases"/>
    <property type="match status" value="1"/>
</dbReference>
<accession>A0ABN6RGJ4</accession>
<sequence>MEDVPSSPPVPPGRLILLNGASSAGKSTLCHAIQTRIDEPFLQFSLDFLMFGARVLPRRDPEGPFSWAEMRPRLFEGYYRCLPAFLGAGNNLVVDYIIETPEQWRRLVELLRPFDVFLVGVHCPLDELERRERARGDRHLGDARRDLLTVHTFTRYDFEVDSRRPPEENSERIIAAWHLRRWPGVLGRLS</sequence>
<dbReference type="InterPro" id="IPR012853">
    <property type="entry name" value="CPT"/>
</dbReference>
<organism evidence="1 2">
    <name type="scientific">Deinococcus aetherius</name>
    <dbReference type="NCBI Taxonomy" id="200252"/>
    <lineage>
        <taxon>Bacteria</taxon>
        <taxon>Thermotogati</taxon>
        <taxon>Deinococcota</taxon>
        <taxon>Deinococci</taxon>
        <taxon>Deinococcales</taxon>
        <taxon>Deinococcaceae</taxon>
        <taxon>Deinococcus</taxon>
    </lineage>
</organism>
<proteinExistence type="predicted"/>
<name>A0ABN6RGJ4_9DEIO</name>
<dbReference type="EMBL" id="AP026560">
    <property type="protein sequence ID" value="BDP42511.1"/>
    <property type="molecule type" value="Genomic_DNA"/>
</dbReference>
<dbReference type="Proteomes" id="UP001064971">
    <property type="component" value="Chromosome"/>
</dbReference>
<protein>
    <submittedName>
        <fullName evidence="1">O-phosphotransferase</fullName>
    </submittedName>
</protein>